<reference evidence="1 2" key="1">
    <citation type="submission" date="2014-03" db="EMBL/GenBank/DDBJ databases">
        <title>Draft genome of the hookworm Oesophagostomum dentatum.</title>
        <authorList>
            <person name="Mitreva M."/>
        </authorList>
    </citation>
    <scope>NUCLEOTIDE SEQUENCE [LARGE SCALE GENOMIC DNA]</scope>
    <source>
        <strain evidence="1 2">OD-Hann</strain>
    </source>
</reference>
<dbReference type="Proteomes" id="UP000053660">
    <property type="component" value="Unassembled WGS sequence"/>
</dbReference>
<sequence>MRQILDEVSRKEGRTTSRLPHFTPYETQMLMEWVAKTHGYAATRLDFEPCSTT</sequence>
<dbReference type="OrthoDB" id="65569at2759"/>
<accession>A0A0B1SQH0</accession>
<name>A0A0B1SQH0_OESDE</name>
<keyword evidence="2" id="KW-1185">Reference proteome</keyword>
<protein>
    <submittedName>
        <fullName evidence="1">Uncharacterized protein</fullName>
    </submittedName>
</protein>
<dbReference type="AlphaFoldDB" id="A0A0B1SQH0"/>
<gene>
    <name evidence="1" type="ORF">OESDEN_13061</name>
</gene>
<dbReference type="EMBL" id="KN558358">
    <property type="protein sequence ID" value="KHJ87169.1"/>
    <property type="molecule type" value="Genomic_DNA"/>
</dbReference>
<evidence type="ECO:0000313" key="2">
    <source>
        <dbReference type="Proteomes" id="UP000053660"/>
    </source>
</evidence>
<proteinExistence type="predicted"/>
<evidence type="ECO:0000313" key="1">
    <source>
        <dbReference type="EMBL" id="KHJ87169.1"/>
    </source>
</evidence>
<organism evidence="1 2">
    <name type="scientific">Oesophagostomum dentatum</name>
    <name type="common">Nodular worm</name>
    <dbReference type="NCBI Taxonomy" id="61180"/>
    <lineage>
        <taxon>Eukaryota</taxon>
        <taxon>Metazoa</taxon>
        <taxon>Ecdysozoa</taxon>
        <taxon>Nematoda</taxon>
        <taxon>Chromadorea</taxon>
        <taxon>Rhabditida</taxon>
        <taxon>Rhabditina</taxon>
        <taxon>Rhabditomorpha</taxon>
        <taxon>Strongyloidea</taxon>
        <taxon>Strongylidae</taxon>
        <taxon>Oesophagostomum</taxon>
    </lineage>
</organism>